<dbReference type="AlphaFoldDB" id="A0A3L6QNL3"/>
<name>A0A3L6QNL3_PANMI</name>
<dbReference type="Proteomes" id="UP000275267">
    <property type="component" value="Unassembled WGS sequence"/>
</dbReference>
<feature type="compositionally biased region" description="Polar residues" evidence="1">
    <location>
        <begin position="215"/>
        <end position="224"/>
    </location>
</feature>
<feature type="compositionally biased region" description="Polar residues" evidence="1">
    <location>
        <begin position="184"/>
        <end position="194"/>
    </location>
</feature>
<dbReference type="STRING" id="4540.A0A3L6QNL3"/>
<proteinExistence type="predicted"/>
<accession>A0A3L6QNL3</accession>
<gene>
    <name evidence="2" type="ORF">C2845_PM04G08950</name>
</gene>
<sequence length="317" mass="35231">MCWGHAVLHAADLIQLRPTAYHIASPLQMVRGDPPSISHLRKFGCAVYIPISPPKRTSMGPHRKLGIYVGFISPSIIKYLEPLIGDLLTARFADSIFNEDHFPALGGEFKYHTESREINWDSKGIATEDPRTQELEHQVLRILNLQNIANNLPDAFTAGKDVTKSYIPARNVPERIEVPKKTIQLPSSSKSGRSTAIPAGVASRKRNRKEKDTSSEPANVTQQQVERNIVDTEHPQPASTVHSFSDAGVSEHPEAVVLGNDEPSRGVQEISINYLDTGETYDRKTTIVDIYFSESIAENLHKDSDPKSMAECKKRSD</sequence>
<evidence type="ECO:0000256" key="1">
    <source>
        <dbReference type="SAM" id="MobiDB-lite"/>
    </source>
</evidence>
<comment type="caution">
    <text evidence="2">The sequence shown here is derived from an EMBL/GenBank/DDBJ whole genome shotgun (WGS) entry which is preliminary data.</text>
</comment>
<evidence type="ECO:0000313" key="3">
    <source>
        <dbReference type="Proteomes" id="UP000275267"/>
    </source>
</evidence>
<evidence type="ECO:0000313" key="2">
    <source>
        <dbReference type="EMBL" id="RLM84651.1"/>
    </source>
</evidence>
<reference evidence="3" key="1">
    <citation type="journal article" date="2019" name="Nat. Commun.">
        <title>The genome of broomcorn millet.</title>
        <authorList>
            <person name="Zou C."/>
            <person name="Miki D."/>
            <person name="Li D."/>
            <person name="Tang Q."/>
            <person name="Xiao L."/>
            <person name="Rajput S."/>
            <person name="Deng P."/>
            <person name="Jia W."/>
            <person name="Huang R."/>
            <person name="Zhang M."/>
            <person name="Sun Y."/>
            <person name="Hu J."/>
            <person name="Fu X."/>
            <person name="Schnable P.S."/>
            <person name="Li F."/>
            <person name="Zhang H."/>
            <person name="Feng B."/>
            <person name="Zhu X."/>
            <person name="Liu R."/>
            <person name="Schnable J.C."/>
            <person name="Zhu J.-K."/>
            <person name="Zhang H."/>
        </authorList>
    </citation>
    <scope>NUCLEOTIDE SEQUENCE [LARGE SCALE GENOMIC DNA]</scope>
</reference>
<dbReference type="EMBL" id="PQIB02000011">
    <property type="protein sequence ID" value="RLM84651.1"/>
    <property type="molecule type" value="Genomic_DNA"/>
</dbReference>
<dbReference type="OrthoDB" id="786654at2759"/>
<keyword evidence="3" id="KW-1185">Reference proteome</keyword>
<protein>
    <submittedName>
        <fullName evidence="2">Copia polyprotein</fullName>
    </submittedName>
</protein>
<organism evidence="2 3">
    <name type="scientific">Panicum miliaceum</name>
    <name type="common">Proso millet</name>
    <name type="synonym">Broomcorn millet</name>
    <dbReference type="NCBI Taxonomy" id="4540"/>
    <lineage>
        <taxon>Eukaryota</taxon>
        <taxon>Viridiplantae</taxon>
        <taxon>Streptophyta</taxon>
        <taxon>Embryophyta</taxon>
        <taxon>Tracheophyta</taxon>
        <taxon>Spermatophyta</taxon>
        <taxon>Magnoliopsida</taxon>
        <taxon>Liliopsida</taxon>
        <taxon>Poales</taxon>
        <taxon>Poaceae</taxon>
        <taxon>PACMAD clade</taxon>
        <taxon>Panicoideae</taxon>
        <taxon>Panicodae</taxon>
        <taxon>Paniceae</taxon>
        <taxon>Panicinae</taxon>
        <taxon>Panicum</taxon>
        <taxon>Panicum sect. Panicum</taxon>
    </lineage>
</organism>
<feature type="region of interest" description="Disordered" evidence="1">
    <location>
        <begin position="178"/>
        <end position="224"/>
    </location>
</feature>